<evidence type="ECO:0000256" key="1">
    <source>
        <dbReference type="SAM" id="MobiDB-lite"/>
    </source>
</evidence>
<organism evidence="2 3">
    <name type="scientific">Mycena albidolilacea</name>
    <dbReference type="NCBI Taxonomy" id="1033008"/>
    <lineage>
        <taxon>Eukaryota</taxon>
        <taxon>Fungi</taxon>
        <taxon>Dikarya</taxon>
        <taxon>Basidiomycota</taxon>
        <taxon>Agaricomycotina</taxon>
        <taxon>Agaricomycetes</taxon>
        <taxon>Agaricomycetidae</taxon>
        <taxon>Agaricales</taxon>
        <taxon>Marasmiineae</taxon>
        <taxon>Mycenaceae</taxon>
        <taxon>Mycena</taxon>
    </lineage>
</organism>
<name>A0AAD7ES41_9AGAR</name>
<reference evidence="2" key="1">
    <citation type="submission" date="2023-03" db="EMBL/GenBank/DDBJ databases">
        <title>Massive genome expansion in bonnet fungi (Mycena s.s.) driven by repeated elements and novel gene families across ecological guilds.</title>
        <authorList>
            <consortium name="Lawrence Berkeley National Laboratory"/>
            <person name="Harder C.B."/>
            <person name="Miyauchi S."/>
            <person name="Viragh M."/>
            <person name="Kuo A."/>
            <person name="Thoen E."/>
            <person name="Andreopoulos B."/>
            <person name="Lu D."/>
            <person name="Skrede I."/>
            <person name="Drula E."/>
            <person name="Henrissat B."/>
            <person name="Morin E."/>
            <person name="Kohler A."/>
            <person name="Barry K."/>
            <person name="LaButti K."/>
            <person name="Morin E."/>
            <person name="Salamov A."/>
            <person name="Lipzen A."/>
            <person name="Mereny Z."/>
            <person name="Hegedus B."/>
            <person name="Baldrian P."/>
            <person name="Stursova M."/>
            <person name="Weitz H."/>
            <person name="Taylor A."/>
            <person name="Grigoriev I.V."/>
            <person name="Nagy L.G."/>
            <person name="Martin F."/>
            <person name="Kauserud H."/>
        </authorList>
    </citation>
    <scope>NUCLEOTIDE SEQUENCE</scope>
    <source>
        <strain evidence="2">CBHHK002</strain>
    </source>
</reference>
<keyword evidence="3" id="KW-1185">Reference proteome</keyword>
<dbReference type="EMBL" id="JARIHO010000018">
    <property type="protein sequence ID" value="KAJ7348091.1"/>
    <property type="molecule type" value="Genomic_DNA"/>
</dbReference>
<proteinExistence type="predicted"/>
<dbReference type="Proteomes" id="UP001218218">
    <property type="component" value="Unassembled WGS sequence"/>
</dbReference>
<evidence type="ECO:0000313" key="2">
    <source>
        <dbReference type="EMBL" id="KAJ7348091.1"/>
    </source>
</evidence>
<gene>
    <name evidence="2" type="ORF">DFH08DRAFT_960444</name>
</gene>
<comment type="caution">
    <text evidence="2">The sequence shown here is derived from an EMBL/GenBank/DDBJ whole genome shotgun (WGS) entry which is preliminary data.</text>
</comment>
<protein>
    <submittedName>
        <fullName evidence="2">Uncharacterized protein</fullName>
    </submittedName>
</protein>
<accession>A0AAD7ES41</accession>
<feature type="region of interest" description="Disordered" evidence="1">
    <location>
        <begin position="44"/>
        <end position="76"/>
    </location>
</feature>
<dbReference type="AlphaFoldDB" id="A0AAD7ES41"/>
<sequence>MSSRRGVLVAVERGIPARLHRIDFIFSHLSLHFWGVLILASFSSVMSSQPPPPPPPPLRRVPLQHPRSPLSRFPGRRACSSHRQLRDLGGVVTLSMVHSTGGGEGGHAYAYGTRRSVLLAVERGIPRPPSLDYEPKA</sequence>
<evidence type="ECO:0000313" key="3">
    <source>
        <dbReference type="Proteomes" id="UP001218218"/>
    </source>
</evidence>
<feature type="compositionally biased region" description="Pro residues" evidence="1">
    <location>
        <begin position="49"/>
        <end position="59"/>
    </location>
</feature>